<dbReference type="SUPFAM" id="SSF57903">
    <property type="entry name" value="FYVE/PHD zinc finger"/>
    <property type="match status" value="1"/>
</dbReference>
<accession>A0A0B7NJT3</accession>
<evidence type="ECO:0000256" key="1">
    <source>
        <dbReference type="SAM" id="MobiDB-lite"/>
    </source>
</evidence>
<protein>
    <recommendedName>
        <fullName evidence="4">PHD-type domain-containing protein</fullName>
    </recommendedName>
</protein>
<feature type="region of interest" description="Disordered" evidence="1">
    <location>
        <begin position="259"/>
        <end position="283"/>
    </location>
</feature>
<feature type="compositionally biased region" description="Low complexity" evidence="1">
    <location>
        <begin position="160"/>
        <end position="177"/>
    </location>
</feature>
<keyword evidence="3" id="KW-1185">Reference proteome</keyword>
<organism evidence="2 3">
    <name type="scientific">Parasitella parasitica</name>
    <dbReference type="NCBI Taxonomy" id="35722"/>
    <lineage>
        <taxon>Eukaryota</taxon>
        <taxon>Fungi</taxon>
        <taxon>Fungi incertae sedis</taxon>
        <taxon>Mucoromycota</taxon>
        <taxon>Mucoromycotina</taxon>
        <taxon>Mucoromycetes</taxon>
        <taxon>Mucorales</taxon>
        <taxon>Mucorineae</taxon>
        <taxon>Mucoraceae</taxon>
        <taxon>Parasitella</taxon>
    </lineage>
</organism>
<name>A0A0B7NJT3_9FUNG</name>
<evidence type="ECO:0008006" key="4">
    <source>
        <dbReference type="Google" id="ProtNLM"/>
    </source>
</evidence>
<dbReference type="InterPro" id="IPR013083">
    <property type="entry name" value="Znf_RING/FYVE/PHD"/>
</dbReference>
<dbReference type="Gene3D" id="3.30.40.10">
    <property type="entry name" value="Zinc/RING finger domain, C3HC4 (zinc finger)"/>
    <property type="match status" value="1"/>
</dbReference>
<gene>
    <name evidence="2" type="primary">PARPA_09413.1 scaffold 36645</name>
</gene>
<dbReference type="InterPro" id="IPR011011">
    <property type="entry name" value="Znf_FYVE_PHD"/>
</dbReference>
<feature type="compositionally biased region" description="Polar residues" evidence="1">
    <location>
        <begin position="268"/>
        <end position="282"/>
    </location>
</feature>
<proteinExistence type="predicted"/>
<sequence length="528" mass="58928">MPVIKPYPQQPQPQSMYYAHHSHPQQQNLNNLPVYRPAYHRIPSTTISFPHHQKDAWISTTFEVSPIVVPSMSPTTLHPQFLNFYTGVYRQQVILNNDIPQQQPQQPLIEVNQVSPIHHTLENAIITYDSTQHNLQKELVKDVFFSPAMITDSDTREMSPSDSFSSSFSASTGDNDSIFSATTPPSSHYEQSPSEFLLEQDTLFDFGLDLATTCATSNLTTTSSYKEIKVAAAAAVDYFTDISSQQQQNRRRCSDSVLQERKKKKQRQTLLDQLGSTSSGSYDNVRVQTDEAHISVESGQFNDANSTSTTETYFQQLPEFNDDNLTDTAREEKPELLKKIEAMSTASVTKPGKIAKKSTKSSDKGALLIGGSFLPTAPPCSTVYLTKHQNLSGENVEWCRYCGTNEGVILLPGPWGNHALCSKHGYDYKNCSFACKIPHLDLTAVANESIDERERPIFQEYCSTCKSKDSCEGNMLLRCEGCPRAYHQKCRIDTLLDNTIVDSKDPSICASSCYETAGSKKNCSLPTK</sequence>
<feature type="compositionally biased region" description="Polar residues" evidence="1">
    <location>
        <begin position="178"/>
        <end position="193"/>
    </location>
</feature>
<dbReference type="STRING" id="35722.A0A0B7NJT3"/>
<dbReference type="EMBL" id="LN732021">
    <property type="protein sequence ID" value="CEP15208.1"/>
    <property type="molecule type" value="Genomic_DNA"/>
</dbReference>
<reference evidence="2 3" key="1">
    <citation type="submission" date="2014-09" db="EMBL/GenBank/DDBJ databases">
        <authorList>
            <person name="Ellenberger Sabrina"/>
        </authorList>
    </citation>
    <scope>NUCLEOTIDE SEQUENCE [LARGE SCALE GENOMIC DNA]</scope>
    <source>
        <strain evidence="2 3">CBS 412.66</strain>
    </source>
</reference>
<evidence type="ECO:0000313" key="3">
    <source>
        <dbReference type="Proteomes" id="UP000054107"/>
    </source>
</evidence>
<dbReference type="Proteomes" id="UP000054107">
    <property type="component" value="Unassembled WGS sequence"/>
</dbReference>
<evidence type="ECO:0000313" key="2">
    <source>
        <dbReference type="EMBL" id="CEP15208.1"/>
    </source>
</evidence>
<dbReference type="AlphaFoldDB" id="A0A0B7NJT3"/>
<feature type="region of interest" description="Disordered" evidence="1">
    <location>
        <begin position="154"/>
        <end position="193"/>
    </location>
</feature>
<dbReference type="OrthoDB" id="5863171at2759"/>